<keyword evidence="2" id="KW-1185">Reference proteome</keyword>
<feature type="compositionally biased region" description="Pro residues" evidence="1">
    <location>
        <begin position="107"/>
        <end position="119"/>
    </location>
</feature>
<sequence>MAWQSASIGEDIATERIQEDVVKSSSGKPAPPQLPPPRGDLKFRFPKYRVESSTRPSHAAGICSDVTEYILPEETSNKNYTRAWEASNTCHTSSRYYPLTIPGAICSPPPTPPPPPSTPLPRRWVEPGVGQELNGRVDQPQQSRVMRPKAARLPRSMPMMPTREEALGIPGTALPVSPSSPDRGGGRCHGHSHSRDKCRTDGGGNNYVNNDNKHRRPVRDQSCKRQKDRRRPDNGEQSKPESDGGSCCRDRGKSQRRSNRGEQSNSDIGSGNLSHTRDKRYSSGGNGYHSQEKKQWHSDRVKGRERPDSGENSLFVFDWR</sequence>
<protein>
    <submittedName>
        <fullName evidence="3">Uncharacterized protein DDB_G0284459-like</fullName>
    </submittedName>
</protein>
<proteinExistence type="predicted"/>
<organism evidence="2 3">
    <name type="scientific">Crassostrea virginica</name>
    <name type="common">Eastern oyster</name>
    <dbReference type="NCBI Taxonomy" id="6565"/>
    <lineage>
        <taxon>Eukaryota</taxon>
        <taxon>Metazoa</taxon>
        <taxon>Spiralia</taxon>
        <taxon>Lophotrochozoa</taxon>
        <taxon>Mollusca</taxon>
        <taxon>Bivalvia</taxon>
        <taxon>Autobranchia</taxon>
        <taxon>Pteriomorphia</taxon>
        <taxon>Ostreida</taxon>
        <taxon>Ostreoidea</taxon>
        <taxon>Ostreidae</taxon>
        <taxon>Crassostrea</taxon>
    </lineage>
</organism>
<feature type="compositionally biased region" description="Basic and acidic residues" evidence="1">
    <location>
        <begin position="218"/>
        <end position="253"/>
    </location>
</feature>
<feature type="compositionally biased region" description="Polar residues" evidence="1">
    <location>
        <begin position="261"/>
        <end position="274"/>
    </location>
</feature>
<feature type="compositionally biased region" description="Pro residues" evidence="1">
    <location>
        <begin position="29"/>
        <end position="38"/>
    </location>
</feature>
<evidence type="ECO:0000313" key="2">
    <source>
        <dbReference type="Proteomes" id="UP000694844"/>
    </source>
</evidence>
<feature type="region of interest" description="Disordered" evidence="1">
    <location>
        <begin position="1"/>
        <end position="42"/>
    </location>
</feature>
<feature type="compositionally biased region" description="Basic and acidic residues" evidence="1">
    <location>
        <begin position="13"/>
        <end position="22"/>
    </location>
</feature>
<reference evidence="3" key="1">
    <citation type="submission" date="2025-08" db="UniProtKB">
        <authorList>
            <consortium name="RefSeq"/>
        </authorList>
    </citation>
    <scope>IDENTIFICATION</scope>
    <source>
        <tissue evidence="3">Whole sample</tissue>
    </source>
</reference>
<feature type="compositionally biased region" description="Basic and acidic residues" evidence="1">
    <location>
        <begin position="290"/>
        <end position="309"/>
    </location>
</feature>
<dbReference type="Proteomes" id="UP000694844">
    <property type="component" value="Chromosome 7"/>
</dbReference>
<dbReference type="AlphaFoldDB" id="A0A8B8AN31"/>
<gene>
    <name evidence="3" type="primary">LOC111103773</name>
</gene>
<dbReference type="RefSeq" id="XP_022292942.1">
    <property type="nucleotide sequence ID" value="XM_022437234.1"/>
</dbReference>
<accession>A0A8B8AN31</accession>
<dbReference type="GeneID" id="111103773"/>
<evidence type="ECO:0000256" key="1">
    <source>
        <dbReference type="SAM" id="MobiDB-lite"/>
    </source>
</evidence>
<name>A0A8B8AN31_CRAVI</name>
<feature type="region of interest" description="Disordered" evidence="1">
    <location>
        <begin position="106"/>
        <end position="320"/>
    </location>
</feature>
<evidence type="ECO:0000313" key="3">
    <source>
        <dbReference type="RefSeq" id="XP_022292942.1"/>
    </source>
</evidence>
<dbReference type="KEGG" id="cvn:111103773"/>